<protein>
    <submittedName>
        <fullName evidence="4">DUF58 domain-containing protein</fullName>
    </submittedName>
</protein>
<keyword evidence="1" id="KW-1133">Transmembrane helix</keyword>
<dbReference type="InterPro" id="IPR002881">
    <property type="entry name" value="DUF58"/>
</dbReference>
<keyword evidence="2" id="KW-0732">Signal</keyword>
<gene>
    <name evidence="4" type="ORF">HRJ53_25435</name>
</gene>
<name>A0A7V8NVR3_9BACT</name>
<keyword evidence="5" id="KW-1185">Reference proteome</keyword>
<sequence length="425" mass="47099">MAALSGALLLALYSSAAAELGQLVLASTSALAALAIAGWVAVTLVPTLARRTPLRWIGHKIEYKISREGWIYFGVLSLVALAALNTGNNLLFLILASLIALILMSGILSSISLSGIEMRLVLPEHIFAKQPVRGLVELANQKLTLPSFSLRVEAVSEKGAPVSAILEKPVYFPYLRKQDRLQQVVPLKFPRRGVYHQDAFRIVTRFPFGFLQKARRVNLKTEALVYPSVDPTTEYRDVLPVLQGAVETVTKGRGQDLYGVRDYVHTDSARLVHWKATARSGSLMVREFTREEDSRVLLVLDPHSAAATEKSSAGPPSTILNDRFERAVALCANIAWHFYQANTMLQFRSLDFDTPLAPADKHIFDILRHLAVVQPLPLDPEQKLIAELAASPELFKIIVTSQPRGFFPHSVWSSSFIVFLEEEEP</sequence>
<evidence type="ECO:0000256" key="2">
    <source>
        <dbReference type="SAM" id="SignalP"/>
    </source>
</evidence>
<evidence type="ECO:0000259" key="3">
    <source>
        <dbReference type="Pfam" id="PF01882"/>
    </source>
</evidence>
<accession>A0A7V8NVR3</accession>
<comment type="caution">
    <text evidence="4">The sequence shown here is derived from an EMBL/GenBank/DDBJ whole genome shotgun (WGS) entry which is preliminary data.</text>
</comment>
<dbReference type="PANTHER" id="PTHR34351">
    <property type="entry name" value="SLR1927 PROTEIN-RELATED"/>
    <property type="match status" value="1"/>
</dbReference>
<evidence type="ECO:0000313" key="4">
    <source>
        <dbReference type="EMBL" id="MBA0088342.1"/>
    </source>
</evidence>
<evidence type="ECO:0000313" key="5">
    <source>
        <dbReference type="Proteomes" id="UP000567293"/>
    </source>
</evidence>
<dbReference type="EMBL" id="JACDQQ010002456">
    <property type="protein sequence ID" value="MBA0088342.1"/>
    <property type="molecule type" value="Genomic_DNA"/>
</dbReference>
<dbReference type="PANTHER" id="PTHR34351:SF1">
    <property type="entry name" value="SLR1927 PROTEIN"/>
    <property type="match status" value="1"/>
</dbReference>
<dbReference type="Proteomes" id="UP000567293">
    <property type="component" value="Unassembled WGS sequence"/>
</dbReference>
<evidence type="ECO:0000256" key="1">
    <source>
        <dbReference type="SAM" id="Phobius"/>
    </source>
</evidence>
<dbReference type="AlphaFoldDB" id="A0A7V8NVR3"/>
<reference evidence="4" key="1">
    <citation type="submission" date="2020-06" db="EMBL/GenBank/DDBJ databases">
        <title>Legume-microbial interactions unlock mineral nutrients during tropical forest succession.</title>
        <authorList>
            <person name="Epihov D.Z."/>
        </authorList>
    </citation>
    <scope>NUCLEOTIDE SEQUENCE [LARGE SCALE GENOMIC DNA]</scope>
    <source>
        <strain evidence="4">Pan2503</strain>
    </source>
</reference>
<feature type="chain" id="PRO_5031048403" evidence="2">
    <location>
        <begin position="19"/>
        <end position="425"/>
    </location>
</feature>
<organism evidence="4 5">
    <name type="scientific">Candidatus Acidiferrum panamense</name>
    <dbReference type="NCBI Taxonomy" id="2741543"/>
    <lineage>
        <taxon>Bacteria</taxon>
        <taxon>Pseudomonadati</taxon>
        <taxon>Acidobacteriota</taxon>
        <taxon>Terriglobia</taxon>
        <taxon>Candidatus Acidiferrales</taxon>
        <taxon>Candidatus Acidiferrum</taxon>
    </lineage>
</organism>
<dbReference type="Pfam" id="PF01882">
    <property type="entry name" value="DUF58"/>
    <property type="match status" value="1"/>
</dbReference>
<keyword evidence="1" id="KW-0812">Transmembrane</keyword>
<feature type="signal peptide" evidence="2">
    <location>
        <begin position="1"/>
        <end position="18"/>
    </location>
</feature>
<keyword evidence="1" id="KW-0472">Membrane</keyword>
<feature type="transmembrane region" description="Helical" evidence="1">
    <location>
        <begin position="27"/>
        <end position="49"/>
    </location>
</feature>
<feature type="domain" description="DUF58" evidence="3">
    <location>
        <begin position="260"/>
        <end position="375"/>
    </location>
</feature>
<feature type="transmembrane region" description="Helical" evidence="1">
    <location>
        <begin position="90"/>
        <end position="113"/>
    </location>
</feature>
<proteinExistence type="predicted"/>